<dbReference type="InterPro" id="IPR046887">
    <property type="entry name" value="RsmE_PUA-like"/>
</dbReference>
<evidence type="ECO:0000313" key="16">
    <source>
        <dbReference type="Proteomes" id="UP001232156"/>
    </source>
</evidence>
<evidence type="ECO:0000256" key="1">
    <source>
        <dbReference type="ARBA" id="ARBA00004496"/>
    </source>
</evidence>
<dbReference type="NCBIfam" id="NF008692">
    <property type="entry name" value="PRK11713.1-5"/>
    <property type="match status" value="1"/>
</dbReference>
<dbReference type="EMBL" id="JAUZQE010000002">
    <property type="protein sequence ID" value="MDR4124678.1"/>
    <property type="molecule type" value="Genomic_DNA"/>
</dbReference>
<dbReference type="SUPFAM" id="SSF88697">
    <property type="entry name" value="PUA domain-like"/>
    <property type="match status" value="1"/>
</dbReference>
<keyword evidence="8 12" id="KW-0808">Transferase</keyword>
<dbReference type="Pfam" id="PF20260">
    <property type="entry name" value="PUA_4"/>
    <property type="match status" value="1"/>
</dbReference>
<keyword evidence="9 12" id="KW-0949">S-adenosyl-L-methionine</keyword>
<evidence type="ECO:0000256" key="4">
    <source>
        <dbReference type="ARBA" id="ARBA00013673"/>
    </source>
</evidence>
<comment type="subcellular location">
    <subcellularLocation>
        <location evidence="1 12">Cytoplasm</location>
    </subcellularLocation>
</comment>
<evidence type="ECO:0000256" key="12">
    <source>
        <dbReference type="PIRNR" id="PIRNR015601"/>
    </source>
</evidence>
<dbReference type="GO" id="GO:0008168">
    <property type="term" value="F:methyltransferase activity"/>
    <property type="evidence" value="ECO:0007669"/>
    <property type="project" value="UniProtKB-KW"/>
</dbReference>
<comment type="caution">
    <text evidence="15">The sequence shown here is derived from an EMBL/GenBank/DDBJ whole genome shotgun (WGS) entry which is preliminary data.</text>
</comment>
<protein>
    <recommendedName>
        <fullName evidence="4 12">Ribosomal RNA small subunit methyltransferase E</fullName>
        <ecNumber evidence="3 12">2.1.1.193</ecNumber>
    </recommendedName>
</protein>
<evidence type="ECO:0000256" key="6">
    <source>
        <dbReference type="ARBA" id="ARBA00022552"/>
    </source>
</evidence>
<dbReference type="InterPro" id="IPR015947">
    <property type="entry name" value="PUA-like_sf"/>
</dbReference>
<dbReference type="InterPro" id="IPR029028">
    <property type="entry name" value="Alpha/beta_knot_MTases"/>
</dbReference>
<dbReference type="RefSeq" id="WP_165279223.1">
    <property type="nucleotide sequence ID" value="NZ_JAUZQE010000002.1"/>
</dbReference>
<organism evidence="15 16">
    <name type="scientific">Yanghanlia caeni</name>
    <dbReference type="NCBI Taxonomy" id="3064283"/>
    <lineage>
        <taxon>Bacteria</taxon>
        <taxon>Pseudomonadati</taxon>
        <taxon>Pseudomonadota</taxon>
        <taxon>Betaproteobacteria</taxon>
        <taxon>Burkholderiales</taxon>
        <taxon>Alcaligenaceae</taxon>
        <taxon>Yanghanlia</taxon>
    </lineage>
</organism>
<comment type="similarity">
    <text evidence="2 12">Belongs to the RNA methyltransferase RsmE family.</text>
</comment>
<feature type="domain" description="Ribosomal RNA small subunit methyltransferase E methyltransferase" evidence="13">
    <location>
        <begin position="74"/>
        <end position="237"/>
    </location>
</feature>
<dbReference type="PANTHER" id="PTHR30027">
    <property type="entry name" value="RIBOSOMAL RNA SMALL SUBUNIT METHYLTRANSFERASE E"/>
    <property type="match status" value="1"/>
</dbReference>
<feature type="domain" description="Ribosomal RNA small subunit methyltransferase E PUA-like" evidence="14">
    <location>
        <begin position="21"/>
        <end position="56"/>
    </location>
</feature>
<evidence type="ECO:0000256" key="3">
    <source>
        <dbReference type="ARBA" id="ARBA00012328"/>
    </source>
</evidence>
<dbReference type="InterPro" id="IPR006700">
    <property type="entry name" value="RsmE"/>
</dbReference>
<gene>
    <name evidence="15" type="ORF">Q8947_01610</name>
</gene>
<reference evidence="15 16" key="1">
    <citation type="submission" date="2023-08" db="EMBL/GenBank/DDBJ databases">
        <title>Alcaligenaceae gen. nov., a novel taxon isolated from the sludge of Yixing Pesticide Factory.</title>
        <authorList>
            <person name="Ruan L."/>
        </authorList>
    </citation>
    <scope>NUCLEOTIDE SEQUENCE [LARGE SCALE GENOMIC DNA]</scope>
    <source>
        <strain evidence="15 16">LG-2</strain>
    </source>
</reference>
<proteinExistence type="inferred from homology"/>
<keyword evidence="6 12" id="KW-0698">rRNA processing</keyword>
<evidence type="ECO:0000256" key="5">
    <source>
        <dbReference type="ARBA" id="ARBA00022490"/>
    </source>
</evidence>
<dbReference type="GO" id="GO:0032259">
    <property type="term" value="P:methylation"/>
    <property type="evidence" value="ECO:0007669"/>
    <property type="project" value="UniProtKB-KW"/>
</dbReference>
<dbReference type="EC" id="2.1.1.193" evidence="3 12"/>
<evidence type="ECO:0000256" key="2">
    <source>
        <dbReference type="ARBA" id="ARBA00005528"/>
    </source>
</evidence>
<evidence type="ECO:0000259" key="14">
    <source>
        <dbReference type="Pfam" id="PF20260"/>
    </source>
</evidence>
<evidence type="ECO:0000256" key="10">
    <source>
        <dbReference type="ARBA" id="ARBA00025699"/>
    </source>
</evidence>
<comment type="function">
    <text evidence="10 12">Specifically methylates the N3 position of the uracil ring of uridine 1498 (m3U1498) in 16S rRNA. Acts on the fully assembled 30S ribosomal subunit.</text>
</comment>
<dbReference type="Gene3D" id="3.40.1280.10">
    <property type="match status" value="1"/>
</dbReference>
<keyword evidence="16" id="KW-1185">Reference proteome</keyword>
<dbReference type="PIRSF" id="PIRSF015601">
    <property type="entry name" value="MTase_slr0722"/>
    <property type="match status" value="1"/>
</dbReference>
<evidence type="ECO:0000256" key="8">
    <source>
        <dbReference type="ARBA" id="ARBA00022679"/>
    </source>
</evidence>
<dbReference type="PANTHER" id="PTHR30027:SF3">
    <property type="entry name" value="16S RRNA (URACIL(1498)-N(3))-METHYLTRANSFERASE"/>
    <property type="match status" value="1"/>
</dbReference>
<sequence length="244" mass="26820">MSLPRFHCPLPLAPHTRIALPEALAHHAVRVLRLRHGAPIILFNGEGGQYTAELEVQGREAWARLGEHSDTERELPVRTILVQGIAAADKMDWITEKAVEMGVTQLVPIAARRSVVQLAGERREKRLQHWRRIAIAASEQCGRNRIMGVAPPQTLEQWLAQPAREGLLRLTCDPDAQAGLGETVARHSGPLALLVGPEGGWSDDELALMREHGLTAVRFGRRVLRTETAGIALMAALAAVRGWE</sequence>
<name>A0ABU1D2L7_9BURK</name>
<evidence type="ECO:0000313" key="15">
    <source>
        <dbReference type="EMBL" id="MDR4124678.1"/>
    </source>
</evidence>
<accession>A0ABU1D2L7</accession>
<evidence type="ECO:0000256" key="7">
    <source>
        <dbReference type="ARBA" id="ARBA00022603"/>
    </source>
</evidence>
<dbReference type="Proteomes" id="UP001232156">
    <property type="component" value="Unassembled WGS sequence"/>
</dbReference>
<evidence type="ECO:0000259" key="13">
    <source>
        <dbReference type="Pfam" id="PF04452"/>
    </source>
</evidence>
<dbReference type="Gene3D" id="2.40.240.20">
    <property type="entry name" value="Hypothetical PUA domain-like, domain 1"/>
    <property type="match status" value="1"/>
</dbReference>
<keyword evidence="7 12" id="KW-0489">Methyltransferase</keyword>
<dbReference type="CDD" id="cd18084">
    <property type="entry name" value="RsmE-like"/>
    <property type="match status" value="1"/>
</dbReference>
<keyword evidence="5 12" id="KW-0963">Cytoplasm</keyword>
<dbReference type="NCBIfam" id="TIGR00046">
    <property type="entry name" value="RsmE family RNA methyltransferase"/>
    <property type="match status" value="1"/>
</dbReference>
<evidence type="ECO:0000256" key="9">
    <source>
        <dbReference type="ARBA" id="ARBA00022691"/>
    </source>
</evidence>
<dbReference type="InterPro" id="IPR029026">
    <property type="entry name" value="tRNA_m1G_MTases_N"/>
</dbReference>
<comment type="catalytic activity">
    <reaction evidence="11 12">
        <text>uridine(1498) in 16S rRNA + S-adenosyl-L-methionine = N(3)-methyluridine(1498) in 16S rRNA + S-adenosyl-L-homocysteine + H(+)</text>
        <dbReference type="Rhea" id="RHEA:42920"/>
        <dbReference type="Rhea" id="RHEA-COMP:10283"/>
        <dbReference type="Rhea" id="RHEA-COMP:10284"/>
        <dbReference type="ChEBI" id="CHEBI:15378"/>
        <dbReference type="ChEBI" id="CHEBI:57856"/>
        <dbReference type="ChEBI" id="CHEBI:59789"/>
        <dbReference type="ChEBI" id="CHEBI:65315"/>
        <dbReference type="ChEBI" id="CHEBI:74502"/>
        <dbReference type="EC" id="2.1.1.193"/>
    </reaction>
</comment>
<dbReference type="InterPro" id="IPR046886">
    <property type="entry name" value="RsmE_MTase_dom"/>
</dbReference>
<evidence type="ECO:0000256" key="11">
    <source>
        <dbReference type="ARBA" id="ARBA00047944"/>
    </source>
</evidence>
<dbReference type="Pfam" id="PF04452">
    <property type="entry name" value="Methyltrans_RNA"/>
    <property type="match status" value="1"/>
</dbReference>
<dbReference type="SUPFAM" id="SSF75217">
    <property type="entry name" value="alpha/beta knot"/>
    <property type="match status" value="1"/>
</dbReference>